<proteinExistence type="predicted"/>
<feature type="compositionally biased region" description="Polar residues" evidence="1">
    <location>
        <begin position="76"/>
        <end position="90"/>
    </location>
</feature>
<dbReference type="AlphaFoldDB" id="A0A8B8QE38"/>
<protein>
    <submittedName>
        <fullName evidence="4">Uncharacterized protein DDB_G0290587-like isoform X1</fullName>
    </submittedName>
</protein>
<organism evidence="3 4">
    <name type="scientific">Rhodamnia argentea</name>
    <dbReference type="NCBI Taxonomy" id="178133"/>
    <lineage>
        <taxon>Eukaryota</taxon>
        <taxon>Viridiplantae</taxon>
        <taxon>Streptophyta</taxon>
        <taxon>Embryophyta</taxon>
        <taxon>Tracheophyta</taxon>
        <taxon>Spermatophyta</taxon>
        <taxon>Magnoliopsida</taxon>
        <taxon>eudicotyledons</taxon>
        <taxon>Gunneridae</taxon>
        <taxon>Pentapetalae</taxon>
        <taxon>rosids</taxon>
        <taxon>malvids</taxon>
        <taxon>Myrtales</taxon>
        <taxon>Myrtaceae</taxon>
        <taxon>Myrtoideae</taxon>
        <taxon>Myrteae</taxon>
        <taxon>Australasian group</taxon>
        <taxon>Rhodamnia</taxon>
    </lineage>
</organism>
<dbReference type="Proteomes" id="UP000827889">
    <property type="component" value="Chromosome 5"/>
</dbReference>
<feature type="compositionally biased region" description="Low complexity" evidence="1">
    <location>
        <begin position="106"/>
        <end position="140"/>
    </location>
</feature>
<dbReference type="GeneID" id="115751619"/>
<name>A0A8B8QE38_9MYRT</name>
<keyword evidence="2" id="KW-0732">Signal</keyword>
<gene>
    <name evidence="4" type="primary">LOC115751619</name>
</gene>
<dbReference type="KEGG" id="rarg:115751619"/>
<feature type="region of interest" description="Disordered" evidence="1">
    <location>
        <begin position="106"/>
        <end position="156"/>
    </location>
</feature>
<evidence type="ECO:0000313" key="3">
    <source>
        <dbReference type="Proteomes" id="UP000827889"/>
    </source>
</evidence>
<evidence type="ECO:0000313" key="4">
    <source>
        <dbReference type="RefSeq" id="XP_030545429.2"/>
    </source>
</evidence>
<dbReference type="RefSeq" id="XP_030545429.2">
    <property type="nucleotide sequence ID" value="XM_030689569.2"/>
</dbReference>
<keyword evidence="3" id="KW-1185">Reference proteome</keyword>
<sequence>MESNKALLLLLPLIFSLFIIEKSMASRILPENNSPPPPTDKDGSRIRVNGSVPDKDGSWNGDGSDQRMVLVPPPATKTTMSQAGQPNMSASAVVVAPTNAKVDVATAVSPTSATSKASVTSSSRTSSTSATSGGTVSKSSFTSVGQSSSATLTKHP</sequence>
<feature type="region of interest" description="Disordered" evidence="1">
    <location>
        <begin position="28"/>
        <end position="90"/>
    </location>
</feature>
<feature type="chain" id="PRO_5046770141" evidence="2">
    <location>
        <begin position="26"/>
        <end position="156"/>
    </location>
</feature>
<evidence type="ECO:0000256" key="2">
    <source>
        <dbReference type="SAM" id="SignalP"/>
    </source>
</evidence>
<feature type="compositionally biased region" description="Polar residues" evidence="1">
    <location>
        <begin position="141"/>
        <end position="156"/>
    </location>
</feature>
<reference evidence="4" key="1">
    <citation type="submission" date="2025-08" db="UniProtKB">
        <authorList>
            <consortium name="RefSeq"/>
        </authorList>
    </citation>
    <scope>IDENTIFICATION</scope>
    <source>
        <tissue evidence="4">Leaf</tissue>
    </source>
</reference>
<accession>A0A8B8QE38</accession>
<feature type="signal peptide" evidence="2">
    <location>
        <begin position="1"/>
        <end position="25"/>
    </location>
</feature>
<evidence type="ECO:0000256" key="1">
    <source>
        <dbReference type="SAM" id="MobiDB-lite"/>
    </source>
</evidence>